<evidence type="ECO:0000256" key="1">
    <source>
        <dbReference type="SAM" id="SignalP"/>
    </source>
</evidence>
<keyword evidence="1" id="KW-0732">Signal</keyword>
<reference evidence="2 3" key="1">
    <citation type="submission" date="2017-10" db="EMBL/GenBank/DDBJ databases">
        <title>Comparative genomics in systemic dimorphic fungi from Ajellomycetaceae.</title>
        <authorList>
            <person name="Munoz J.F."/>
            <person name="Mcewen J.G."/>
            <person name="Clay O.K."/>
            <person name="Cuomo C.A."/>
        </authorList>
    </citation>
    <scope>NUCLEOTIDE SEQUENCE [LARGE SCALE GENOMIC DNA]</scope>
    <source>
        <strain evidence="2 3">UAMH7299</strain>
    </source>
</reference>
<feature type="chain" id="PRO_5011998981" description="EF-hand domain-containing protein" evidence="1">
    <location>
        <begin position="25"/>
        <end position="206"/>
    </location>
</feature>
<feature type="signal peptide" evidence="1">
    <location>
        <begin position="1"/>
        <end position="24"/>
    </location>
</feature>
<dbReference type="OrthoDB" id="4379165at2759"/>
<proteinExistence type="predicted"/>
<evidence type="ECO:0000313" key="2">
    <source>
        <dbReference type="EMBL" id="PGH11943.1"/>
    </source>
</evidence>
<dbReference type="AlphaFoldDB" id="A0A2B7XT42"/>
<dbReference type="Proteomes" id="UP000224634">
    <property type="component" value="Unassembled WGS sequence"/>
</dbReference>
<name>A0A2B7XT42_POLH7</name>
<evidence type="ECO:0000313" key="3">
    <source>
        <dbReference type="Proteomes" id="UP000224634"/>
    </source>
</evidence>
<keyword evidence="3" id="KW-1185">Reference proteome</keyword>
<evidence type="ECO:0008006" key="4">
    <source>
        <dbReference type="Google" id="ProtNLM"/>
    </source>
</evidence>
<sequence length="206" mass="22144">MLFQPTKILRKSVAWTSLLSTVAGVNVIQYSRDFCSGNRGLCTNIGSTVCCITNFPWGFDSAKVSGTTSDTDYQYVYNWAGGTCCGRRVSIARAKDCISTGSNLCGHAWCRDKECAKLPAVVTTGAAAAGCNSSVKANLVEIDNKWFDVSGNGTVSEAHIAKLWSLSAAQVPAAEIPKDLLKYETLAPALDDDGGMEKKMGRRRNR</sequence>
<organism evidence="2 3">
    <name type="scientific">Polytolypa hystricis (strain UAMH7299)</name>
    <dbReference type="NCBI Taxonomy" id="1447883"/>
    <lineage>
        <taxon>Eukaryota</taxon>
        <taxon>Fungi</taxon>
        <taxon>Dikarya</taxon>
        <taxon>Ascomycota</taxon>
        <taxon>Pezizomycotina</taxon>
        <taxon>Eurotiomycetes</taxon>
        <taxon>Eurotiomycetidae</taxon>
        <taxon>Onygenales</taxon>
        <taxon>Onygenales incertae sedis</taxon>
        <taxon>Polytolypa</taxon>
    </lineage>
</organism>
<gene>
    <name evidence="2" type="ORF">AJ80_06908</name>
</gene>
<accession>A0A2B7XT42</accession>
<comment type="caution">
    <text evidence="2">The sequence shown here is derived from an EMBL/GenBank/DDBJ whole genome shotgun (WGS) entry which is preliminary data.</text>
</comment>
<protein>
    <recommendedName>
        <fullName evidence="4">EF-hand domain-containing protein</fullName>
    </recommendedName>
</protein>
<dbReference type="EMBL" id="PDNA01000125">
    <property type="protein sequence ID" value="PGH11943.1"/>
    <property type="molecule type" value="Genomic_DNA"/>
</dbReference>